<keyword evidence="1" id="KW-1133">Transmembrane helix</keyword>
<gene>
    <name evidence="4" type="ORF">GH741_03900</name>
</gene>
<organism evidence="4 5">
    <name type="scientific">Aquibacillus halophilus</name>
    <dbReference type="NCBI Taxonomy" id="930132"/>
    <lineage>
        <taxon>Bacteria</taxon>
        <taxon>Bacillati</taxon>
        <taxon>Bacillota</taxon>
        <taxon>Bacilli</taxon>
        <taxon>Bacillales</taxon>
        <taxon>Bacillaceae</taxon>
        <taxon>Aquibacillus</taxon>
    </lineage>
</organism>
<feature type="transmembrane region" description="Helical" evidence="1">
    <location>
        <begin position="241"/>
        <end position="260"/>
    </location>
</feature>
<keyword evidence="2" id="KW-0732">Signal</keyword>
<accession>A0A6A8D894</accession>
<evidence type="ECO:0000313" key="4">
    <source>
        <dbReference type="EMBL" id="MRH41814.1"/>
    </source>
</evidence>
<protein>
    <submittedName>
        <fullName evidence="4">DUF4397 domain-containing protein</fullName>
    </submittedName>
</protein>
<dbReference type="Pfam" id="PF14344">
    <property type="entry name" value="DUF4397"/>
    <property type="match status" value="2"/>
</dbReference>
<name>A0A6A8D894_9BACI</name>
<keyword evidence="1" id="KW-0812">Transmembrane</keyword>
<reference evidence="4" key="1">
    <citation type="submission" date="2019-11" db="EMBL/GenBank/DDBJ databases">
        <authorList>
            <person name="Li J."/>
        </authorList>
    </citation>
    <scope>NUCLEOTIDE SEQUENCE</scope>
    <source>
        <strain evidence="4">B6B</strain>
    </source>
</reference>
<sequence length="268" mass="28305">MKKLVVTVIFALVCTMFGSATLADNHDQAKVRIVHASPDAPAVDITVNGNTVVENATFKIATDYLMVPAGDHEVSIYAAGTVADGEPVLTTTLSVESDQAYTALAINNLENLEVSVLSDDMMTTEGKAKIRVGHFSPDAPAVDVAVTGGDVLFENAEFKDVTDYAELDPATLDLEVRVSGTEDVVLSLPSTKLKENTIYSVLAVGLASGEPPLDVIVLADPSSTSMPSEMPETGNASITGLAIYLLPLLLIGIGFSYFLVKRRNVSQS</sequence>
<evidence type="ECO:0000256" key="1">
    <source>
        <dbReference type="SAM" id="Phobius"/>
    </source>
</evidence>
<evidence type="ECO:0000259" key="3">
    <source>
        <dbReference type="Pfam" id="PF14344"/>
    </source>
</evidence>
<keyword evidence="5" id="KW-1185">Reference proteome</keyword>
<keyword evidence="1" id="KW-0472">Membrane</keyword>
<feature type="chain" id="PRO_5039188299" evidence="2">
    <location>
        <begin position="23"/>
        <end position="268"/>
    </location>
</feature>
<feature type="domain" description="DUF4397" evidence="3">
    <location>
        <begin position="148"/>
        <end position="225"/>
    </location>
</feature>
<dbReference type="InterPro" id="IPR025510">
    <property type="entry name" value="DUF4397"/>
</dbReference>
<evidence type="ECO:0000256" key="2">
    <source>
        <dbReference type="SAM" id="SignalP"/>
    </source>
</evidence>
<dbReference type="Proteomes" id="UP000799092">
    <property type="component" value="Unassembled WGS sequence"/>
</dbReference>
<comment type="caution">
    <text evidence="4">The sequence shown here is derived from an EMBL/GenBank/DDBJ whole genome shotgun (WGS) entry which is preliminary data.</text>
</comment>
<dbReference type="OrthoDB" id="9783299at2"/>
<proteinExistence type="predicted"/>
<dbReference type="EMBL" id="WJNG01000002">
    <property type="protein sequence ID" value="MRH41814.1"/>
    <property type="molecule type" value="Genomic_DNA"/>
</dbReference>
<feature type="signal peptide" evidence="2">
    <location>
        <begin position="1"/>
        <end position="22"/>
    </location>
</feature>
<evidence type="ECO:0000313" key="5">
    <source>
        <dbReference type="Proteomes" id="UP000799092"/>
    </source>
</evidence>
<feature type="domain" description="DUF4397" evidence="3">
    <location>
        <begin position="29"/>
        <end position="145"/>
    </location>
</feature>
<dbReference type="RefSeq" id="WP_153735436.1">
    <property type="nucleotide sequence ID" value="NZ_WJNG01000002.1"/>
</dbReference>
<dbReference type="AlphaFoldDB" id="A0A6A8D894"/>